<evidence type="ECO:0000313" key="7">
    <source>
        <dbReference type="Proteomes" id="UP000238413"/>
    </source>
</evidence>
<dbReference type="InterPro" id="IPR036388">
    <property type="entry name" value="WH-like_DNA-bd_sf"/>
</dbReference>
<evidence type="ECO:0000313" key="6">
    <source>
        <dbReference type="EMBL" id="AVH59961.1"/>
    </source>
</evidence>
<evidence type="ECO:0000256" key="1">
    <source>
        <dbReference type="ARBA" id="ARBA00023015"/>
    </source>
</evidence>
<keyword evidence="1" id="KW-0805">Transcription regulation</keyword>
<dbReference type="SMART" id="SM00421">
    <property type="entry name" value="HTH_LUXR"/>
    <property type="match status" value="1"/>
</dbReference>
<dbReference type="SUPFAM" id="SSF46894">
    <property type="entry name" value="C-terminal effector domain of the bipartite response regulators"/>
    <property type="match status" value="1"/>
</dbReference>
<keyword evidence="3" id="KW-0804">Transcription</keyword>
<dbReference type="InterPro" id="IPR016032">
    <property type="entry name" value="Sig_transdc_resp-reg_C-effctor"/>
</dbReference>
<keyword evidence="2" id="KW-0238">DNA-binding</keyword>
<dbReference type="Pfam" id="PF00196">
    <property type="entry name" value="GerE"/>
    <property type="match status" value="1"/>
</dbReference>
<feature type="domain" description="HTH luxR-type" evidence="5">
    <location>
        <begin position="1"/>
        <end position="62"/>
    </location>
</feature>
<proteinExistence type="predicted"/>
<evidence type="ECO:0000259" key="5">
    <source>
        <dbReference type="PROSITE" id="PS50043"/>
    </source>
</evidence>
<dbReference type="Proteomes" id="UP000238413">
    <property type="component" value="Chromosome"/>
</dbReference>
<dbReference type="RefSeq" id="WP_099500341.1">
    <property type="nucleotide sequence ID" value="NZ_CP026652.1"/>
</dbReference>
<organism evidence="6 7">
    <name type="scientific">Streptomyces dengpaensis</name>
    <dbReference type="NCBI Taxonomy" id="2049881"/>
    <lineage>
        <taxon>Bacteria</taxon>
        <taxon>Bacillati</taxon>
        <taxon>Actinomycetota</taxon>
        <taxon>Actinomycetes</taxon>
        <taxon>Kitasatosporales</taxon>
        <taxon>Streptomycetaceae</taxon>
        <taxon>Streptomyces</taxon>
    </lineage>
</organism>
<name>A0ABN5IAF9_9ACTN</name>
<protein>
    <submittedName>
        <fullName evidence="6">LuxR family transcriptional regulator</fullName>
    </submittedName>
</protein>
<evidence type="ECO:0000256" key="3">
    <source>
        <dbReference type="ARBA" id="ARBA00023163"/>
    </source>
</evidence>
<dbReference type="Gene3D" id="1.10.10.10">
    <property type="entry name" value="Winged helix-like DNA-binding domain superfamily/Winged helix DNA-binding domain"/>
    <property type="match status" value="1"/>
</dbReference>
<dbReference type="PANTHER" id="PTHR44688">
    <property type="entry name" value="DNA-BINDING TRANSCRIPTIONAL ACTIVATOR DEVR_DOSR"/>
    <property type="match status" value="1"/>
</dbReference>
<keyword evidence="7" id="KW-1185">Reference proteome</keyword>
<gene>
    <name evidence="6" type="ORF">C4B68_33970</name>
</gene>
<dbReference type="PANTHER" id="PTHR44688:SF16">
    <property type="entry name" value="DNA-BINDING TRANSCRIPTIONAL ACTIVATOR DEVR_DOSR"/>
    <property type="match status" value="1"/>
</dbReference>
<evidence type="ECO:0000256" key="2">
    <source>
        <dbReference type="ARBA" id="ARBA00023125"/>
    </source>
</evidence>
<dbReference type="CDD" id="cd06170">
    <property type="entry name" value="LuxR_C_like"/>
    <property type="match status" value="1"/>
</dbReference>
<evidence type="ECO:0000256" key="4">
    <source>
        <dbReference type="SAM" id="MobiDB-lite"/>
    </source>
</evidence>
<dbReference type="PRINTS" id="PR00038">
    <property type="entry name" value="HTHLUXR"/>
</dbReference>
<feature type="compositionally biased region" description="Low complexity" evidence="4">
    <location>
        <begin position="106"/>
        <end position="116"/>
    </location>
</feature>
<sequence>MTALTFRQRQVLTLAAFGNTNVMIARILDVHPTTVQTHLTAIYQQLGARDRANAVAIAIHRGDISLAELARIAAASSPRGAETQRAGTGRPQGAPEASGGARDVRGAPGAAGRRTAPQGEAAA</sequence>
<dbReference type="EMBL" id="CP026652">
    <property type="protein sequence ID" value="AVH59961.1"/>
    <property type="molecule type" value="Genomic_DNA"/>
</dbReference>
<dbReference type="InterPro" id="IPR000792">
    <property type="entry name" value="Tscrpt_reg_LuxR_C"/>
</dbReference>
<reference evidence="6 7" key="1">
    <citation type="submission" date="2018-02" db="EMBL/GenBank/DDBJ databases">
        <title>Complete genome sequence of Streptomyces dengpaensis, the producer of angucyclines.</title>
        <authorList>
            <person name="Yumei L."/>
        </authorList>
    </citation>
    <scope>NUCLEOTIDE SEQUENCE [LARGE SCALE GENOMIC DNA]</scope>
    <source>
        <strain evidence="6 7">XZHG99</strain>
    </source>
</reference>
<dbReference type="PROSITE" id="PS50043">
    <property type="entry name" value="HTH_LUXR_2"/>
    <property type="match status" value="1"/>
</dbReference>
<feature type="region of interest" description="Disordered" evidence="4">
    <location>
        <begin position="75"/>
        <end position="123"/>
    </location>
</feature>
<accession>A0ABN5IAF9</accession>